<dbReference type="STRING" id="269670.SAMN02982927_02272"/>
<dbReference type="Pfam" id="PF13509">
    <property type="entry name" value="S1_2"/>
    <property type="match status" value="1"/>
</dbReference>
<dbReference type="InterPro" id="IPR014464">
    <property type="entry name" value="CvfB_fam"/>
</dbReference>
<accession>A0A1I2TG91</accession>
<dbReference type="RefSeq" id="WP_093673033.1">
    <property type="nucleotide sequence ID" value="NZ_FOOY01000015.1"/>
</dbReference>
<sequence length="295" mass="33325">MAELTAGTIANLEVSHKAPFGYFLTDGTHEVLLHENDVTGKLNDKDKITVFLYQDHQGRIAATMTIPTVRFNSFDWATATSLHKKYGVFLNIGVSKDLLLSKDDLPYEWIYWPQPGDRVYCSLKLDKKQRLFARLADETVISTLSLPAPEELRNKDVHATIYRLLDDGAHVLTEEGYLGFIHNAETSGTIRIGQSIECRVIAVKENGKLNLSMKPRSYEVIGGNSEKIVAYMNSRDGAMPYWDKSLPEEIKERFGISKGDFKKALGQLMKEGKLYQEDGWSYLKQEETPKSPDQG</sequence>
<dbReference type="GO" id="GO:0003676">
    <property type="term" value="F:nucleic acid binding"/>
    <property type="evidence" value="ECO:0007669"/>
    <property type="project" value="InterPro"/>
</dbReference>
<dbReference type="SMART" id="SM00316">
    <property type="entry name" value="S1"/>
    <property type="match status" value="2"/>
</dbReference>
<evidence type="ECO:0000313" key="3">
    <source>
        <dbReference type="EMBL" id="SFG63069.1"/>
    </source>
</evidence>
<dbReference type="InterPro" id="IPR012340">
    <property type="entry name" value="NA-bd_OB-fold"/>
</dbReference>
<dbReference type="PROSITE" id="PS50126">
    <property type="entry name" value="S1"/>
    <property type="match status" value="1"/>
</dbReference>
<feature type="domain" description="S1 motif" evidence="2">
    <location>
        <begin position="154"/>
        <end position="214"/>
    </location>
</feature>
<dbReference type="SUPFAM" id="SSF50249">
    <property type="entry name" value="Nucleic acid-binding proteins"/>
    <property type="match status" value="1"/>
</dbReference>
<evidence type="ECO:0000313" key="4">
    <source>
        <dbReference type="Proteomes" id="UP000198752"/>
    </source>
</evidence>
<dbReference type="InterPro" id="IPR040764">
    <property type="entry name" value="CvfB_WH"/>
</dbReference>
<comment type="similarity">
    <text evidence="1">Belongs to the CvfB family.</text>
</comment>
<dbReference type="Proteomes" id="UP000198752">
    <property type="component" value="Unassembled WGS sequence"/>
</dbReference>
<protein>
    <recommendedName>
        <fullName evidence="2">S1 motif domain-containing protein</fullName>
    </recommendedName>
</protein>
<reference evidence="4" key="1">
    <citation type="submission" date="2016-10" db="EMBL/GenBank/DDBJ databases">
        <authorList>
            <person name="Varghese N."/>
            <person name="Submissions S."/>
        </authorList>
    </citation>
    <scope>NUCLEOTIDE SEQUENCE [LARGE SCALE GENOMIC DNA]</scope>
    <source>
        <strain evidence="4">ATCC 700379</strain>
    </source>
</reference>
<proteinExistence type="inferred from homology"/>
<dbReference type="InterPro" id="IPR048588">
    <property type="entry name" value="CvfB_S1_2nd"/>
</dbReference>
<dbReference type="InterPro" id="IPR036388">
    <property type="entry name" value="WH-like_DNA-bd_sf"/>
</dbReference>
<organism evidence="3 4">
    <name type="scientific">Sporolactobacillus nakayamae</name>
    <dbReference type="NCBI Taxonomy" id="269670"/>
    <lineage>
        <taxon>Bacteria</taxon>
        <taxon>Bacillati</taxon>
        <taxon>Bacillota</taxon>
        <taxon>Bacilli</taxon>
        <taxon>Bacillales</taxon>
        <taxon>Sporolactobacillaceae</taxon>
        <taxon>Sporolactobacillus</taxon>
    </lineage>
</organism>
<dbReference type="PANTHER" id="PTHR37296:SF1">
    <property type="entry name" value="CONSERVED VIRULENCE FACTOR B"/>
    <property type="match status" value="1"/>
</dbReference>
<evidence type="ECO:0000259" key="2">
    <source>
        <dbReference type="PROSITE" id="PS50126"/>
    </source>
</evidence>
<dbReference type="Gene3D" id="1.10.10.10">
    <property type="entry name" value="Winged helix-like DNA-binding domain superfamily/Winged helix DNA-binding domain"/>
    <property type="match status" value="1"/>
</dbReference>
<keyword evidence="4" id="KW-1185">Reference proteome</keyword>
<dbReference type="PANTHER" id="PTHR37296">
    <property type="entry name" value="CONSERVED VIRULENCE FACTOR B"/>
    <property type="match status" value="1"/>
</dbReference>
<dbReference type="Gene3D" id="2.40.50.140">
    <property type="entry name" value="Nucleic acid-binding proteins"/>
    <property type="match status" value="2"/>
</dbReference>
<dbReference type="InterPro" id="IPR039566">
    <property type="entry name" value="CvfB_S1_st"/>
</dbReference>
<dbReference type="InterPro" id="IPR048587">
    <property type="entry name" value="CvfB_S1_3rd"/>
</dbReference>
<dbReference type="AlphaFoldDB" id="A0A1I2TG91"/>
<dbReference type="OrthoDB" id="9801597at2"/>
<evidence type="ECO:0000256" key="1">
    <source>
        <dbReference type="PIRNR" id="PIRNR012524"/>
    </source>
</evidence>
<dbReference type="InterPro" id="IPR003029">
    <property type="entry name" value="S1_domain"/>
</dbReference>
<gene>
    <name evidence="3" type="ORF">SAMN02982927_02272</name>
</gene>
<dbReference type="Pfam" id="PF17783">
    <property type="entry name" value="WHD_CvfB"/>
    <property type="match status" value="1"/>
</dbReference>
<dbReference type="EMBL" id="FOOY01000015">
    <property type="protein sequence ID" value="SFG63069.1"/>
    <property type="molecule type" value="Genomic_DNA"/>
</dbReference>
<name>A0A1I2TG91_9BACL</name>
<dbReference type="Pfam" id="PF21543">
    <property type="entry name" value="CvfB_2nd"/>
    <property type="match status" value="1"/>
</dbReference>
<dbReference type="PIRSF" id="PIRSF012524">
    <property type="entry name" value="YitL_S1"/>
    <property type="match status" value="1"/>
</dbReference>
<dbReference type="Pfam" id="PF21191">
    <property type="entry name" value="CvfB_1st"/>
    <property type="match status" value="1"/>
</dbReference>